<organism evidence="4 5">
    <name type="scientific">Crystallibacter crystallopoietes</name>
    <dbReference type="NCBI Taxonomy" id="37928"/>
    <lineage>
        <taxon>Bacteria</taxon>
        <taxon>Bacillati</taxon>
        <taxon>Actinomycetota</taxon>
        <taxon>Actinomycetes</taxon>
        <taxon>Micrococcales</taxon>
        <taxon>Micrococcaceae</taxon>
        <taxon>Crystallibacter</taxon>
    </lineage>
</organism>
<protein>
    <submittedName>
        <fullName evidence="4">Amidase</fullName>
    </submittedName>
</protein>
<dbReference type="Pfam" id="PF01425">
    <property type="entry name" value="Amidase"/>
    <property type="match status" value="1"/>
</dbReference>
<dbReference type="OrthoDB" id="5175573at2"/>
<dbReference type="SUPFAM" id="SSF75304">
    <property type="entry name" value="Amidase signature (AS) enzymes"/>
    <property type="match status" value="1"/>
</dbReference>
<evidence type="ECO:0000313" key="5">
    <source>
        <dbReference type="Proteomes" id="UP000181917"/>
    </source>
</evidence>
<evidence type="ECO:0000313" key="4">
    <source>
        <dbReference type="EMBL" id="SDQ63982.1"/>
    </source>
</evidence>
<dbReference type="STRING" id="37928.SAMN04489742_1939"/>
<dbReference type="KEGG" id="acry:AC20117_07675"/>
<dbReference type="PANTHER" id="PTHR11895">
    <property type="entry name" value="TRANSAMIDASE"/>
    <property type="match status" value="1"/>
</dbReference>
<evidence type="ECO:0000259" key="3">
    <source>
        <dbReference type="Pfam" id="PF01425"/>
    </source>
</evidence>
<feature type="domain" description="Amidase" evidence="3">
    <location>
        <begin position="25"/>
        <end position="450"/>
    </location>
</feature>
<reference evidence="4 5" key="1">
    <citation type="submission" date="2016-10" db="EMBL/GenBank/DDBJ databases">
        <authorList>
            <person name="de Groot N.N."/>
        </authorList>
    </citation>
    <scope>NUCLEOTIDE SEQUENCE [LARGE SCALE GENOMIC DNA]</scope>
    <source>
        <strain evidence="4 5">DSM 20117</strain>
    </source>
</reference>
<accession>A0A1H1CIL2</accession>
<dbReference type="GO" id="GO:0003824">
    <property type="term" value="F:catalytic activity"/>
    <property type="evidence" value="ECO:0007669"/>
    <property type="project" value="InterPro"/>
</dbReference>
<name>A0A1H1CIL2_9MICC</name>
<dbReference type="Gene3D" id="3.90.1300.10">
    <property type="entry name" value="Amidase signature (AS) domain"/>
    <property type="match status" value="1"/>
</dbReference>
<dbReference type="InterPro" id="IPR036928">
    <property type="entry name" value="AS_sf"/>
</dbReference>
<sequence>MSDLHELSALQQRDAVRRGEVGSRELTEHYLTRIEALNPELGAFITVTAEQALAAAREADERQAHGQELPRLHGLPLAFKDLTDVAGVHTTHGSSAVDHVPAPANHTLVDVLQAAGAISLGKTQVPEFGLTAYSENRIARPARNPLDPATSPGGSSGGSAAAVAAGMLPFAPGSDGGGSVRIPAAATGLIGLKPGRARVPAGTSGEDAGRLVVAGPLARTAADAGLLLDAMVDEPLARAAFGTEPDFLGAALRAEGRFRIGASTLSPFAASYPLWLEPEAQTAFDQGIRLLGGLNHDVLDADFRYDNRYPDAFTTVWTSSLAQLRMPASREPQLMPLTRAFRRRALKKSPAELLAALRILARFQEDTIAQFGQYDLVLTPALAMTPRPVGWYTATSAEVDYMRQCQYSPYTSMINVCGLPAIAVPVLTTARGHSMGIQLVGKPGSEAVLLAAAAQLENVR</sequence>
<dbReference type="InterPro" id="IPR023631">
    <property type="entry name" value="Amidase_dom"/>
</dbReference>
<dbReference type="AlphaFoldDB" id="A0A1H1CIL2"/>
<dbReference type="RefSeq" id="WP_074700230.1">
    <property type="nucleotide sequence ID" value="NZ_CP018863.1"/>
</dbReference>
<evidence type="ECO:0000256" key="2">
    <source>
        <dbReference type="SAM" id="MobiDB-lite"/>
    </source>
</evidence>
<gene>
    <name evidence="4" type="ORF">SAMN04489742_1939</name>
</gene>
<keyword evidence="5" id="KW-1185">Reference proteome</keyword>
<dbReference type="Proteomes" id="UP000181917">
    <property type="component" value="Unassembled WGS sequence"/>
</dbReference>
<dbReference type="InterPro" id="IPR000120">
    <property type="entry name" value="Amidase"/>
</dbReference>
<proteinExistence type="inferred from homology"/>
<dbReference type="InterPro" id="IPR020556">
    <property type="entry name" value="Amidase_CS"/>
</dbReference>
<dbReference type="PROSITE" id="PS00571">
    <property type="entry name" value="AMIDASES"/>
    <property type="match status" value="1"/>
</dbReference>
<comment type="similarity">
    <text evidence="1">Belongs to the amidase family.</text>
</comment>
<feature type="region of interest" description="Disordered" evidence="2">
    <location>
        <begin position="139"/>
        <end position="158"/>
    </location>
</feature>
<dbReference type="PANTHER" id="PTHR11895:SF7">
    <property type="entry name" value="GLUTAMYL-TRNA(GLN) AMIDOTRANSFERASE SUBUNIT A, MITOCHONDRIAL"/>
    <property type="match status" value="1"/>
</dbReference>
<evidence type="ECO:0000256" key="1">
    <source>
        <dbReference type="ARBA" id="ARBA00009199"/>
    </source>
</evidence>
<dbReference type="EMBL" id="FNKH01000002">
    <property type="protein sequence ID" value="SDQ63982.1"/>
    <property type="molecule type" value="Genomic_DNA"/>
</dbReference>